<evidence type="ECO:0008006" key="4">
    <source>
        <dbReference type="Google" id="ProtNLM"/>
    </source>
</evidence>
<proteinExistence type="predicted"/>
<dbReference type="Proteomes" id="UP001499909">
    <property type="component" value="Unassembled WGS sequence"/>
</dbReference>
<evidence type="ECO:0000256" key="1">
    <source>
        <dbReference type="SAM" id="SignalP"/>
    </source>
</evidence>
<name>A0ABP7N1K1_9BACT</name>
<dbReference type="EMBL" id="BAABDH010000034">
    <property type="protein sequence ID" value="GAA3933639.1"/>
    <property type="molecule type" value="Genomic_DNA"/>
</dbReference>
<evidence type="ECO:0000313" key="3">
    <source>
        <dbReference type="Proteomes" id="UP001499909"/>
    </source>
</evidence>
<accession>A0ABP7N1K1</accession>
<gene>
    <name evidence="2" type="ORF">GCM10022406_17820</name>
</gene>
<reference evidence="3" key="1">
    <citation type="journal article" date="2019" name="Int. J. Syst. Evol. Microbiol.">
        <title>The Global Catalogue of Microorganisms (GCM) 10K type strain sequencing project: providing services to taxonomists for standard genome sequencing and annotation.</title>
        <authorList>
            <consortium name="The Broad Institute Genomics Platform"/>
            <consortium name="The Broad Institute Genome Sequencing Center for Infectious Disease"/>
            <person name="Wu L."/>
            <person name="Ma J."/>
        </authorList>
    </citation>
    <scope>NUCLEOTIDE SEQUENCE [LARGE SCALE GENOMIC DNA]</scope>
    <source>
        <strain evidence="3">JCM 17214</strain>
    </source>
</reference>
<sequence length="311" mass="34760">MNLPRSFLLLGALLASFGTWGQALSPNSQIAALTTDTQVQALVRPFGWEFEELVLGDSARSVYQPYARTAFRWQGKTWYRADLDGNGWLDLLVVGRRRDIPFVFCVLDSGNNRLHVVRNFYSALDERQPMARVVQKRGKSMLCYTSFARRRGASGELTGRRTLLLTYKGGGFIPYEQRPTAHRIRSITYTSRLYYHGQHDIQVAIDSTGLARYSSRSGAADDTTASARYGQRQLRPTQQAEVADLLNYVRFASCSTRYGTGNENHRPRVTLLVTYEEGTKTIRGTSGGGTLGLAQVYEWLEALAVPPTGAK</sequence>
<evidence type="ECO:0000313" key="2">
    <source>
        <dbReference type="EMBL" id="GAA3933639.1"/>
    </source>
</evidence>
<dbReference type="RefSeq" id="WP_345112706.1">
    <property type="nucleotide sequence ID" value="NZ_BAABDH010000034.1"/>
</dbReference>
<protein>
    <recommendedName>
        <fullName evidence="4">VCBS repeat-containing protein</fullName>
    </recommendedName>
</protein>
<keyword evidence="3" id="KW-1185">Reference proteome</keyword>
<comment type="caution">
    <text evidence="2">The sequence shown here is derived from an EMBL/GenBank/DDBJ whole genome shotgun (WGS) entry which is preliminary data.</text>
</comment>
<keyword evidence="1" id="KW-0732">Signal</keyword>
<feature type="signal peptide" evidence="1">
    <location>
        <begin position="1"/>
        <end position="21"/>
    </location>
</feature>
<organism evidence="2 3">
    <name type="scientific">Hymenobacter algoricola</name>
    <dbReference type="NCBI Taxonomy" id="486267"/>
    <lineage>
        <taxon>Bacteria</taxon>
        <taxon>Pseudomonadati</taxon>
        <taxon>Bacteroidota</taxon>
        <taxon>Cytophagia</taxon>
        <taxon>Cytophagales</taxon>
        <taxon>Hymenobacteraceae</taxon>
        <taxon>Hymenobacter</taxon>
    </lineage>
</organism>
<feature type="chain" id="PRO_5047476693" description="VCBS repeat-containing protein" evidence="1">
    <location>
        <begin position="22"/>
        <end position="311"/>
    </location>
</feature>